<dbReference type="PROSITE" id="PS00198">
    <property type="entry name" value="4FE4S_FER_1"/>
    <property type="match status" value="4"/>
</dbReference>
<dbReference type="SUPFAM" id="SSF54862">
    <property type="entry name" value="4Fe-4S ferredoxins"/>
    <property type="match status" value="2"/>
</dbReference>
<dbReference type="InterPro" id="IPR017896">
    <property type="entry name" value="4Fe4S_Fe-S-bd"/>
</dbReference>
<dbReference type="InterPro" id="IPR036188">
    <property type="entry name" value="FAD/NAD-bd_sf"/>
</dbReference>
<gene>
    <name evidence="13" type="ORF">ANME2D_02553</name>
</gene>
<evidence type="ECO:0000256" key="10">
    <source>
        <dbReference type="RuleBase" id="RU366072"/>
    </source>
</evidence>
<dbReference type="EMBL" id="JMIY01000007">
    <property type="protein sequence ID" value="KCZ70533.1"/>
    <property type="molecule type" value="Genomic_DNA"/>
</dbReference>
<dbReference type="InterPro" id="IPR003813">
    <property type="entry name" value="MvhD/FlpD"/>
</dbReference>
<evidence type="ECO:0000256" key="2">
    <source>
        <dbReference type="ARBA" id="ARBA00006561"/>
    </source>
</evidence>
<evidence type="ECO:0000256" key="3">
    <source>
        <dbReference type="ARBA" id="ARBA00022485"/>
    </source>
</evidence>
<dbReference type="Gene3D" id="3.50.50.60">
    <property type="entry name" value="FAD/NAD(P)-binding domain"/>
    <property type="match status" value="1"/>
</dbReference>
<feature type="domain" description="4Fe-4S ferredoxin-type" evidence="12">
    <location>
        <begin position="603"/>
        <end position="632"/>
    </location>
</feature>
<feature type="domain" description="4Fe-4S ferredoxin-type" evidence="12">
    <location>
        <begin position="576"/>
        <end position="602"/>
    </location>
</feature>
<keyword evidence="6 10" id="KW-0274">FAD</keyword>
<dbReference type="Pfam" id="PF13450">
    <property type="entry name" value="NAD_binding_8"/>
    <property type="match status" value="1"/>
</dbReference>
<feature type="region of interest" description="Disordered" evidence="11">
    <location>
        <begin position="1"/>
        <end position="21"/>
    </location>
</feature>
<dbReference type="Pfam" id="PF02662">
    <property type="entry name" value="FlpD"/>
    <property type="match status" value="1"/>
</dbReference>
<comment type="subunit">
    <text evidence="10">The ferredoxin:CoB-CoM heterodisulfide reductase is composed of three subunits; HdrA, HdrB and HdrC.</text>
</comment>
<dbReference type="EC" id="1.8.-.-" evidence="10"/>
<dbReference type="GO" id="GO:0051539">
    <property type="term" value="F:4 iron, 4 sulfur cluster binding"/>
    <property type="evidence" value="ECO:0007669"/>
    <property type="project" value="UniProtKB-UniRule"/>
</dbReference>
<evidence type="ECO:0000256" key="6">
    <source>
        <dbReference type="ARBA" id="ARBA00022827"/>
    </source>
</evidence>
<dbReference type="GO" id="GO:0046872">
    <property type="term" value="F:metal ion binding"/>
    <property type="evidence" value="ECO:0007669"/>
    <property type="project" value="UniProtKB-KW"/>
</dbReference>
<dbReference type="Pfam" id="PF12838">
    <property type="entry name" value="Fer4_7"/>
    <property type="match status" value="2"/>
</dbReference>
<dbReference type="InterPro" id="IPR017900">
    <property type="entry name" value="4Fe4S_Fe_S_CS"/>
</dbReference>
<reference evidence="13 14" key="1">
    <citation type="journal article" date="2013" name="Nature">
        <title>Anaerobic oxidation of methane coupled to nitrate reduction in a novel archaeal lineage.</title>
        <authorList>
            <person name="Haroon M.F."/>
            <person name="Hu S."/>
            <person name="Shi Y."/>
            <person name="Imelfort M."/>
            <person name="Keller J."/>
            <person name="Hugenholtz P."/>
            <person name="Yuan Z."/>
            <person name="Tyson G.W."/>
        </authorList>
    </citation>
    <scope>NUCLEOTIDE SEQUENCE [LARGE SCALE GENOMIC DNA]</scope>
    <source>
        <strain evidence="13 14">ANME-2d</strain>
    </source>
</reference>
<keyword evidence="5 10" id="KW-0479">Metal-binding</keyword>
<feature type="domain" description="4Fe-4S ferredoxin-type" evidence="12">
    <location>
        <begin position="254"/>
        <end position="283"/>
    </location>
</feature>
<accession>A0A062V1N4</accession>
<evidence type="ECO:0000256" key="5">
    <source>
        <dbReference type="ARBA" id="ARBA00022723"/>
    </source>
</evidence>
<evidence type="ECO:0000256" key="4">
    <source>
        <dbReference type="ARBA" id="ARBA00022630"/>
    </source>
</evidence>
<organism evidence="13 14">
    <name type="scientific">Candidatus Methanoperedens nitratireducens</name>
    <dbReference type="NCBI Taxonomy" id="1392998"/>
    <lineage>
        <taxon>Archaea</taxon>
        <taxon>Methanobacteriati</taxon>
        <taxon>Methanobacteriota</taxon>
        <taxon>Stenosarchaea group</taxon>
        <taxon>Methanomicrobia</taxon>
        <taxon>Methanosarcinales</taxon>
        <taxon>ANME-2 cluster</taxon>
        <taxon>Candidatus Methanoperedentaceae</taxon>
        <taxon>Candidatus Methanoperedens</taxon>
    </lineage>
</organism>
<feature type="domain" description="4Fe-4S ferredoxin-type" evidence="12">
    <location>
        <begin position="288"/>
        <end position="317"/>
    </location>
</feature>
<evidence type="ECO:0000256" key="8">
    <source>
        <dbReference type="ARBA" id="ARBA00023004"/>
    </source>
</evidence>
<dbReference type="PROSITE" id="PS51379">
    <property type="entry name" value="4FE4S_FER_2"/>
    <property type="match status" value="4"/>
</dbReference>
<keyword evidence="9 10" id="KW-0411">Iron-sulfur</keyword>
<evidence type="ECO:0000256" key="9">
    <source>
        <dbReference type="ARBA" id="ARBA00023014"/>
    </source>
</evidence>
<keyword evidence="3 10" id="KW-0004">4Fe-4S</keyword>
<evidence type="ECO:0000256" key="1">
    <source>
        <dbReference type="ARBA" id="ARBA00001974"/>
    </source>
</evidence>
<comment type="similarity">
    <text evidence="2 10">Belongs to the HdrA family.</text>
</comment>
<sequence>MQENEPTPNKETTSDNELQKSENTPAKIGVYLCRCGGNISDVVDLQAVAESLKKENVTVNIQDYLCSSMGQGKINNDIEKGRVDRVVLGSCSPKLHLETFRGMAKKAGLNPNLLEISNIREQASWVHDKAGVDSKVKGLMRGAIARMRSIEPLQPLAKNLVDRVLVVGGGIAGITAALELADDHEVILIEKQPYLGGHMMGLSKTFPTMDCSQCILTPKMVAAHNHPNITIFTQTEVTDVHGSPGDYTITLKHSPRYVDVDKCTSCSACSRKCPTGAIFLPFAQAVPQAYMIDMSKCSRCGACVKVCPRGAVNLDAKEEESKLSVGAVVIATGFEPFDLSAIEEYNYPAPNLLTAIEFEDMLSAKSKTGMRLQRTDGTFPEKVAFVLCAGSRDFTGRGKKYCSKVCCIYSQKQAQLIKKMSGDAEAWIFYIDLRSSGRRFEEFYCHTQEKGVNFVRGKVAEIIPGPDNTLMVQYEDTNLGMKGREVFDMVVLCPALVPSPGTKELADKLGVPLGDDGFIEEKHVKLDPVNTLNQSVFAAGCILGPKDIHDSVTEGISSAHKVSQFLGKGMILIPPEKPVILECNGCGDCVKACPYNALGLENGKAVLSPLACTGCGICVPACPIKGIEVKNFTRNQLKAQVRAILSEGAGVIVFIDPYAYAAADIAGVNRKHYSPLVRFVSVPSIHILDADVVNAAFESGASGVMLIEGTTDEKLTSRSDELYKTLKKETRKHKKPLRYSHIETAQYEKLTDLLNVFAAQAGAKAEKRSKRDKDKEESAEGAETPQALKN</sequence>
<keyword evidence="7 10" id="KW-0560">Oxidoreductase</keyword>
<feature type="region of interest" description="Disordered" evidence="11">
    <location>
        <begin position="761"/>
        <end position="790"/>
    </location>
</feature>
<evidence type="ECO:0000259" key="12">
    <source>
        <dbReference type="PROSITE" id="PS51379"/>
    </source>
</evidence>
<comment type="pathway">
    <text evidence="10">Cofactor metabolism; coenzyme M-coenzyme B heterodisulfide reduction; coenzyme B and coenzyme M from coenzyme M-coenzyme B heterodisulfide: step 1/1.</text>
</comment>
<dbReference type="OrthoDB" id="23478at2157"/>
<evidence type="ECO:0000256" key="7">
    <source>
        <dbReference type="ARBA" id="ARBA00023002"/>
    </source>
</evidence>
<comment type="function">
    <text evidence="10">Part of a complex that catalyzes the reversible reduction of CoM-S-S-CoB to the thiol-coenzymes H-S-CoM (coenzyme M) and H-S-CoB (coenzyme B).</text>
</comment>
<comment type="cofactor">
    <cofactor evidence="10">
        <name>[4Fe-4S] cluster</name>
        <dbReference type="ChEBI" id="CHEBI:49883"/>
    </cofactor>
</comment>
<dbReference type="PANTHER" id="PTHR43498:SF1">
    <property type="entry name" value="COB--COM HETERODISULFIDE REDUCTASE IRON-SULFUR SUBUNIT A"/>
    <property type="match status" value="1"/>
</dbReference>
<comment type="caution">
    <text evidence="13">The sequence shown here is derived from an EMBL/GenBank/DDBJ whole genome shotgun (WGS) entry which is preliminary data.</text>
</comment>
<keyword evidence="14" id="KW-1185">Reference proteome</keyword>
<protein>
    <recommendedName>
        <fullName evidence="10">CoB--CoM heterodisulfide reductase iron-sulfur subunit A</fullName>
        <ecNumber evidence="10">1.8.-.-</ecNumber>
    </recommendedName>
</protein>
<evidence type="ECO:0000256" key="11">
    <source>
        <dbReference type="SAM" id="MobiDB-lite"/>
    </source>
</evidence>
<dbReference type="Proteomes" id="UP000027153">
    <property type="component" value="Unassembled WGS sequence"/>
</dbReference>
<dbReference type="AlphaFoldDB" id="A0A062V1N4"/>
<proteinExistence type="inferred from homology"/>
<evidence type="ECO:0000313" key="13">
    <source>
        <dbReference type="EMBL" id="KCZ70533.1"/>
    </source>
</evidence>
<dbReference type="PANTHER" id="PTHR43498">
    <property type="entry name" value="FERREDOXIN:COB-COM HETERODISULFIDE REDUCTASE SUBUNIT A"/>
    <property type="match status" value="1"/>
</dbReference>
<dbReference type="GO" id="GO:0016491">
    <property type="term" value="F:oxidoreductase activity"/>
    <property type="evidence" value="ECO:0007669"/>
    <property type="project" value="UniProtKB-UniRule"/>
</dbReference>
<dbReference type="InterPro" id="IPR039650">
    <property type="entry name" value="HdrA-like"/>
</dbReference>
<dbReference type="SUPFAM" id="SSF51971">
    <property type="entry name" value="Nucleotide-binding domain"/>
    <property type="match status" value="1"/>
</dbReference>
<evidence type="ECO:0000313" key="14">
    <source>
        <dbReference type="Proteomes" id="UP000027153"/>
    </source>
</evidence>
<keyword evidence="8 10" id="KW-0408">Iron</keyword>
<name>A0A062V1N4_9EURY</name>
<dbReference type="PRINTS" id="PR00368">
    <property type="entry name" value="FADPNR"/>
</dbReference>
<comment type="cofactor">
    <cofactor evidence="1 10">
        <name>FAD</name>
        <dbReference type="ChEBI" id="CHEBI:57692"/>
    </cofactor>
</comment>
<dbReference type="Gene3D" id="3.30.70.20">
    <property type="match status" value="3"/>
</dbReference>
<feature type="compositionally biased region" description="Polar residues" evidence="11">
    <location>
        <begin position="1"/>
        <end position="11"/>
    </location>
</feature>
<dbReference type="RefSeq" id="WP_052368903.1">
    <property type="nucleotide sequence ID" value="NZ_JMIY01000007.1"/>
</dbReference>
<feature type="compositionally biased region" description="Basic and acidic residues" evidence="11">
    <location>
        <begin position="764"/>
        <end position="778"/>
    </location>
</feature>
<keyword evidence="4 10" id="KW-0285">Flavoprotein</keyword>